<dbReference type="InterPro" id="IPR007563">
    <property type="entry name" value="DUF554"/>
</dbReference>
<feature type="transmembrane region" description="Helical" evidence="1">
    <location>
        <begin position="144"/>
        <end position="166"/>
    </location>
</feature>
<dbReference type="Proteomes" id="UP000006008">
    <property type="component" value="Unassembled WGS sequence"/>
</dbReference>
<dbReference type="GeneID" id="92815325"/>
<feature type="transmembrane region" description="Helical" evidence="1">
    <location>
        <begin position="56"/>
        <end position="74"/>
    </location>
</feature>
<organism evidence="2 3">
    <name type="scientific">Alistipes indistinctus YIT 12060</name>
    <dbReference type="NCBI Taxonomy" id="742725"/>
    <lineage>
        <taxon>Bacteria</taxon>
        <taxon>Pseudomonadati</taxon>
        <taxon>Bacteroidota</taxon>
        <taxon>Bacteroidia</taxon>
        <taxon>Bacteroidales</taxon>
        <taxon>Rikenellaceae</taxon>
        <taxon>Alistipes</taxon>
    </lineage>
</organism>
<keyword evidence="1" id="KW-0472">Membrane</keyword>
<dbReference type="AlphaFoldDB" id="G5HAH8"/>
<dbReference type="PANTHER" id="PTHR36111">
    <property type="entry name" value="INNER MEMBRANE PROTEIN-RELATED"/>
    <property type="match status" value="1"/>
</dbReference>
<evidence type="ECO:0000313" key="2">
    <source>
        <dbReference type="EMBL" id="EHB91594.1"/>
    </source>
</evidence>
<feature type="transmembrane region" description="Helical" evidence="1">
    <location>
        <begin position="32"/>
        <end position="50"/>
    </location>
</feature>
<sequence>MTGTIANATAIILGTLAGVLIRSRLPQKSVEIVFQGIGLFTLAIGISMSLKSANLLLAVLSLVIGGLIGQALNLDRHLRQLTERLQRIAKKETAETQSSSRFTEGLITATMLFCVGSLSILGAIEEGSGETPRLLLTKSIMDGISSIALASSFGICILFSSVPLLIYQGGLTLFAGAMMRFMSGSMIAELTGVGGILLIGLGINILKIKEINIINLLPALIVAVILAYLWPSGI</sequence>
<protein>
    <recommendedName>
        <fullName evidence="4">DUF554 domain-containing protein</fullName>
    </recommendedName>
</protein>
<dbReference type="Pfam" id="PF04474">
    <property type="entry name" value="DUF554"/>
    <property type="match status" value="1"/>
</dbReference>
<dbReference type="eggNOG" id="COG1811">
    <property type="taxonomic scope" value="Bacteria"/>
</dbReference>
<keyword evidence="1" id="KW-0812">Transmembrane</keyword>
<gene>
    <name evidence="2" type="ORF">HMPREF9450_01643</name>
</gene>
<dbReference type="HOGENOM" id="CLU_091659_0_0_10"/>
<keyword evidence="1" id="KW-1133">Transmembrane helix</keyword>
<comment type="caution">
    <text evidence="2">The sequence shown here is derived from an EMBL/GenBank/DDBJ whole genome shotgun (WGS) entry which is preliminary data.</text>
</comment>
<feature type="transmembrane region" description="Helical" evidence="1">
    <location>
        <begin position="6"/>
        <end position="25"/>
    </location>
</feature>
<dbReference type="RefSeq" id="WP_009134449.1">
    <property type="nucleotide sequence ID" value="NZ_CP102250.1"/>
</dbReference>
<dbReference type="PATRIC" id="fig|742725.3.peg.1737"/>
<dbReference type="EMBL" id="ADLD01000013">
    <property type="protein sequence ID" value="EHB91594.1"/>
    <property type="molecule type" value="Genomic_DNA"/>
</dbReference>
<accession>G5HAH8</accession>
<name>G5HAH8_9BACT</name>
<proteinExistence type="predicted"/>
<reference evidence="2 3" key="1">
    <citation type="submission" date="2011-08" db="EMBL/GenBank/DDBJ databases">
        <title>The Genome Sequence of Alistipes indistinctus YIT 12060.</title>
        <authorList>
            <consortium name="The Broad Institute Genome Sequencing Platform"/>
            <person name="Earl A."/>
            <person name="Ward D."/>
            <person name="Feldgarden M."/>
            <person name="Gevers D."/>
            <person name="Morotomi M."/>
            <person name="Young S.K."/>
            <person name="Zeng Q."/>
            <person name="Gargeya S."/>
            <person name="Fitzgerald M."/>
            <person name="Haas B."/>
            <person name="Abouelleil A."/>
            <person name="Alvarado L."/>
            <person name="Arachchi H.M."/>
            <person name="Berlin A."/>
            <person name="Brown A."/>
            <person name="Chapman S.B."/>
            <person name="Chen Z."/>
            <person name="Dunbar C."/>
            <person name="Freedman E."/>
            <person name="Gearin G."/>
            <person name="Gellesch M."/>
            <person name="Goldberg J."/>
            <person name="Griggs A."/>
            <person name="Gujja S."/>
            <person name="Heiman D."/>
            <person name="Howarth C."/>
            <person name="Larson L."/>
            <person name="Lui A."/>
            <person name="MacDonald P.J.P."/>
            <person name="Montmayeur A."/>
            <person name="Murphy C."/>
            <person name="Neiman D."/>
            <person name="Pearson M."/>
            <person name="Priest M."/>
            <person name="Roberts A."/>
            <person name="Saif S."/>
            <person name="Shea T."/>
            <person name="Shenoy N."/>
            <person name="Sisk P."/>
            <person name="Stolte C."/>
            <person name="Sykes S."/>
            <person name="Wortman J."/>
            <person name="Nusbaum C."/>
            <person name="Birren B."/>
        </authorList>
    </citation>
    <scope>NUCLEOTIDE SEQUENCE [LARGE SCALE GENOMIC DNA]</scope>
    <source>
        <strain evidence="2 3">YIT 12060</strain>
    </source>
</reference>
<feature type="transmembrane region" description="Helical" evidence="1">
    <location>
        <begin position="187"/>
        <end position="206"/>
    </location>
</feature>
<evidence type="ECO:0000313" key="3">
    <source>
        <dbReference type="Proteomes" id="UP000006008"/>
    </source>
</evidence>
<evidence type="ECO:0000256" key="1">
    <source>
        <dbReference type="SAM" id="Phobius"/>
    </source>
</evidence>
<dbReference type="OrthoDB" id="9797976at2"/>
<evidence type="ECO:0008006" key="4">
    <source>
        <dbReference type="Google" id="ProtNLM"/>
    </source>
</evidence>
<dbReference type="PANTHER" id="PTHR36111:SF2">
    <property type="entry name" value="INNER MEMBRANE PROTEIN"/>
    <property type="match status" value="1"/>
</dbReference>
<keyword evidence="3" id="KW-1185">Reference proteome</keyword>
<feature type="transmembrane region" description="Helical" evidence="1">
    <location>
        <begin position="212"/>
        <end position="230"/>
    </location>
</feature>